<comment type="caution">
    <text evidence="5">The sequence shown here is derived from an EMBL/GenBank/DDBJ whole genome shotgun (WGS) entry which is preliminary data.</text>
</comment>
<protein>
    <submittedName>
        <fullName evidence="5">Response regulator transcription factor</fullName>
    </submittedName>
</protein>
<dbReference type="PRINTS" id="PR00038">
    <property type="entry name" value="HTHLUXR"/>
</dbReference>
<dbReference type="InterPro" id="IPR000792">
    <property type="entry name" value="Tscrpt_reg_LuxR_C"/>
</dbReference>
<dbReference type="EMBL" id="JBHUOJ010000009">
    <property type="protein sequence ID" value="MFD2832751.1"/>
    <property type="molecule type" value="Genomic_DNA"/>
</dbReference>
<keyword evidence="1" id="KW-0805">Transcription regulation</keyword>
<dbReference type="InterPro" id="IPR036388">
    <property type="entry name" value="WH-like_DNA-bd_sf"/>
</dbReference>
<dbReference type="Gene3D" id="1.10.10.10">
    <property type="entry name" value="Winged helix-like DNA-binding domain superfamily/Winged helix DNA-binding domain"/>
    <property type="match status" value="1"/>
</dbReference>
<reference evidence="6" key="1">
    <citation type="journal article" date="2019" name="Int. J. Syst. Evol. Microbiol.">
        <title>The Global Catalogue of Microorganisms (GCM) 10K type strain sequencing project: providing services to taxonomists for standard genome sequencing and annotation.</title>
        <authorList>
            <consortium name="The Broad Institute Genomics Platform"/>
            <consortium name="The Broad Institute Genome Sequencing Center for Infectious Disease"/>
            <person name="Wu L."/>
            <person name="Ma J."/>
        </authorList>
    </citation>
    <scope>NUCLEOTIDE SEQUENCE [LARGE SCALE GENOMIC DNA]</scope>
    <source>
        <strain evidence="6">KCTC 52925</strain>
    </source>
</reference>
<evidence type="ECO:0000313" key="5">
    <source>
        <dbReference type="EMBL" id="MFD2832751.1"/>
    </source>
</evidence>
<name>A0ABW5X582_9FLAO</name>
<dbReference type="SUPFAM" id="SSF46894">
    <property type="entry name" value="C-terminal effector domain of the bipartite response regulators"/>
    <property type="match status" value="1"/>
</dbReference>
<evidence type="ECO:0000256" key="2">
    <source>
        <dbReference type="ARBA" id="ARBA00023125"/>
    </source>
</evidence>
<accession>A0ABW5X582</accession>
<keyword evidence="6" id="KW-1185">Reference proteome</keyword>
<dbReference type="Pfam" id="PF00196">
    <property type="entry name" value="GerE"/>
    <property type="match status" value="1"/>
</dbReference>
<dbReference type="CDD" id="cd06170">
    <property type="entry name" value="LuxR_C_like"/>
    <property type="match status" value="1"/>
</dbReference>
<feature type="domain" description="HTH luxR-type" evidence="4">
    <location>
        <begin position="264"/>
        <end position="329"/>
    </location>
</feature>
<dbReference type="PROSITE" id="PS00622">
    <property type="entry name" value="HTH_LUXR_1"/>
    <property type="match status" value="1"/>
</dbReference>
<dbReference type="SMART" id="SM00421">
    <property type="entry name" value="HTH_LUXR"/>
    <property type="match status" value="1"/>
</dbReference>
<dbReference type="PANTHER" id="PTHR44688">
    <property type="entry name" value="DNA-BINDING TRANSCRIPTIONAL ACTIVATOR DEVR_DOSR"/>
    <property type="match status" value="1"/>
</dbReference>
<evidence type="ECO:0000313" key="6">
    <source>
        <dbReference type="Proteomes" id="UP001597438"/>
    </source>
</evidence>
<evidence type="ECO:0000259" key="4">
    <source>
        <dbReference type="PROSITE" id="PS50043"/>
    </source>
</evidence>
<dbReference type="RefSeq" id="WP_251742097.1">
    <property type="nucleotide sequence ID" value="NZ_JBHUOJ010000009.1"/>
</dbReference>
<gene>
    <name evidence="5" type="ORF">ACFSYS_05575</name>
</gene>
<dbReference type="PANTHER" id="PTHR44688:SF16">
    <property type="entry name" value="DNA-BINDING TRANSCRIPTIONAL ACTIVATOR DEVR_DOSR"/>
    <property type="match status" value="1"/>
</dbReference>
<dbReference type="Proteomes" id="UP001597438">
    <property type="component" value="Unassembled WGS sequence"/>
</dbReference>
<proteinExistence type="predicted"/>
<dbReference type="InterPro" id="IPR016032">
    <property type="entry name" value="Sig_transdc_resp-reg_C-effctor"/>
</dbReference>
<keyword evidence="3" id="KW-0804">Transcription</keyword>
<keyword evidence="2" id="KW-0238">DNA-binding</keyword>
<sequence>MDKRRILLISDSDLLKEDLEKSLGFTYQIVKERSVHASYHLALSILPEIIVLDTSSLKKVSDFKNLKNFKSTHYLKASVLIIWCDEESLKNFRSKFDTIIDEFISNENIDCLAAMIERIISRPISEKNVWKEYFLGLFNLMPQPVLLLEQNKILAMNDSFKKVFKIEDSSDLQLTDFVNIENKAKVKTSLKKFARGKHFKAVTKTSLLLSDDKIRNAKINFSKLSREIDNQFVMIIDFEENRKIVDQPVGTISQQIDNCFKKNSQLTNYSFTVREKEIISLLCKGYKSKEISEKLFISPKTIEKHRANIIKRTNSETILESIIYAINHKLIEI</sequence>
<dbReference type="PROSITE" id="PS50043">
    <property type="entry name" value="HTH_LUXR_2"/>
    <property type="match status" value="1"/>
</dbReference>
<evidence type="ECO:0000256" key="1">
    <source>
        <dbReference type="ARBA" id="ARBA00023015"/>
    </source>
</evidence>
<organism evidence="5 6">
    <name type="scientific">Christiangramia antarctica</name>
    <dbReference type="NCBI Taxonomy" id="2058158"/>
    <lineage>
        <taxon>Bacteria</taxon>
        <taxon>Pseudomonadati</taxon>
        <taxon>Bacteroidota</taxon>
        <taxon>Flavobacteriia</taxon>
        <taxon>Flavobacteriales</taxon>
        <taxon>Flavobacteriaceae</taxon>
        <taxon>Christiangramia</taxon>
    </lineage>
</organism>
<evidence type="ECO:0000256" key="3">
    <source>
        <dbReference type="ARBA" id="ARBA00023163"/>
    </source>
</evidence>